<reference evidence="3 4" key="1">
    <citation type="submission" date="2015-08" db="EMBL/GenBank/DDBJ databases">
        <title>The complete genome sequence of Bacillus beveridgei MLTeJB.</title>
        <authorList>
            <person name="Hanson T.E."/>
            <person name="Mesa C."/>
            <person name="Basesman S.M."/>
            <person name="Oremland R.S."/>
        </authorList>
    </citation>
    <scope>NUCLEOTIDE SEQUENCE [LARGE SCALE GENOMIC DNA]</scope>
    <source>
        <strain evidence="3 4">MLTeJB</strain>
    </source>
</reference>
<evidence type="ECO:0000259" key="2">
    <source>
        <dbReference type="Pfam" id="PF00188"/>
    </source>
</evidence>
<organism evidence="3 4">
    <name type="scientific">Salisediminibacterium beveridgei</name>
    <dbReference type="NCBI Taxonomy" id="632773"/>
    <lineage>
        <taxon>Bacteria</taxon>
        <taxon>Bacillati</taxon>
        <taxon>Bacillota</taxon>
        <taxon>Bacilli</taxon>
        <taxon>Bacillales</taxon>
        <taxon>Bacillaceae</taxon>
        <taxon>Salisediminibacterium</taxon>
    </lineage>
</organism>
<name>A0A1D7QRQ9_9BACI</name>
<feature type="signal peptide" evidence="1">
    <location>
        <begin position="1"/>
        <end position="25"/>
    </location>
</feature>
<evidence type="ECO:0000313" key="4">
    <source>
        <dbReference type="Proteomes" id="UP000094463"/>
    </source>
</evidence>
<dbReference type="InterPro" id="IPR007253">
    <property type="entry name" value="Cell_wall-bd_2"/>
</dbReference>
<gene>
    <name evidence="3" type="ORF">BBEV_0286</name>
</gene>
<dbReference type="PATRIC" id="fig|632773.3.peg.304"/>
<dbReference type="PANTHER" id="PTHR30032:SF8">
    <property type="entry name" value="GERMINATION-SPECIFIC N-ACETYLMURAMOYL-L-ALANINE AMIDASE"/>
    <property type="match status" value="1"/>
</dbReference>
<feature type="chain" id="PRO_5009099058" description="SCP domain-containing protein" evidence="1">
    <location>
        <begin position="26"/>
        <end position="469"/>
    </location>
</feature>
<dbReference type="PANTHER" id="PTHR30032">
    <property type="entry name" value="N-ACETYLMURAMOYL-L-ALANINE AMIDASE-RELATED"/>
    <property type="match status" value="1"/>
</dbReference>
<dbReference type="InterPro" id="IPR035940">
    <property type="entry name" value="CAP_sf"/>
</dbReference>
<protein>
    <recommendedName>
        <fullName evidence="2">SCP domain-containing protein</fullName>
    </recommendedName>
</protein>
<dbReference type="Proteomes" id="UP000094463">
    <property type="component" value="Chromosome"/>
</dbReference>
<dbReference type="RefSeq" id="WP_069363832.1">
    <property type="nucleotide sequence ID" value="NZ_CP012502.1"/>
</dbReference>
<dbReference type="SUPFAM" id="SSF55797">
    <property type="entry name" value="PR-1-like"/>
    <property type="match status" value="1"/>
</dbReference>
<proteinExistence type="predicted"/>
<evidence type="ECO:0000256" key="1">
    <source>
        <dbReference type="SAM" id="SignalP"/>
    </source>
</evidence>
<dbReference type="GO" id="GO:0030288">
    <property type="term" value="C:outer membrane-bounded periplasmic space"/>
    <property type="evidence" value="ECO:0007669"/>
    <property type="project" value="TreeGrafter"/>
</dbReference>
<accession>A0A1D7QRQ9</accession>
<dbReference type="CDD" id="cd05379">
    <property type="entry name" value="CAP_bacterial"/>
    <property type="match status" value="1"/>
</dbReference>
<dbReference type="Gene3D" id="3.40.50.12090">
    <property type="match status" value="2"/>
</dbReference>
<sequence length="469" mass="51228">MKGKLSFVALSLLLVISLFASPAFAEESNRIAGDNRFETAVEVSKTGWEDGADHVVLTTGMAFPDALAATPLASELDAPILLTGPTTLHAAAEAEIERLDPDHVTIIGGELAVSEDIQTVIEDMDIEVDRIGGDNRFHTAHLIALELLEVSENDPERAVLATGMDFPDALAVAPYAAEKGYPILLTLPDRLHPETIAALDAVENEATYVIGGDVAISKNAENEVKGTTERIAGDNRYETAGKLIDRLMGDWGKDVYVATGQEFPDSLAGSVLAAKEEVPVFLTLPDRVNETVLNSMNQFGVKDFTLLGGEVALNSDVESTLNNLLLVDGDFSEVTSQGFDLFQLINHERTNAELDALRLNVELTGKADFWSEYMMEKDFLDTSSSENTFDDILEKDTDFEAENASVNTQHGLYPAKEVMDYWLAGSQSKENLMNEDATHVGVGFAYDDDRPDATLKAPFWTSVFYEYKR</sequence>
<dbReference type="InterPro" id="IPR014044">
    <property type="entry name" value="CAP_dom"/>
</dbReference>
<dbReference type="Pfam" id="PF00188">
    <property type="entry name" value="CAP"/>
    <property type="match status" value="1"/>
</dbReference>
<dbReference type="KEGG" id="bbev:BBEV_0286"/>
<dbReference type="EMBL" id="CP012502">
    <property type="protein sequence ID" value="AOM81680.1"/>
    <property type="molecule type" value="Genomic_DNA"/>
</dbReference>
<dbReference type="STRING" id="632773.BBEV_0286"/>
<dbReference type="InterPro" id="IPR051922">
    <property type="entry name" value="Bact_Sporulation_Assoc"/>
</dbReference>
<dbReference type="Gene3D" id="3.40.33.10">
    <property type="entry name" value="CAP"/>
    <property type="match status" value="1"/>
</dbReference>
<keyword evidence="1" id="KW-0732">Signal</keyword>
<dbReference type="Pfam" id="PF04122">
    <property type="entry name" value="CW_binding_2"/>
    <property type="match status" value="3"/>
</dbReference>
<keyword evidence="4" id="KW-1185">Reference proteome</keyword>
<feature type="domain" description="SCP" evidence="2">
    <location>
        <begin position="343"/>
        <end position="452"/>
    </location>
</feature>
<evidence type="ECO:0000313" key="3">
    <source>
        <dbReference type="EMBL" id="AOM81680.1"/>
    </source>
</evidence>
<dbReference type="AlphaFoldDB" id="A0A1D7QRQ9"/>